<dbReference type="PANTHER" id="PTHR33938">
    <property type="entry name" value="FERULOYL ESTERASE B-RELATED"/>
    <property type="match status" value="1"/>
</dbReference>
<evidence type="ECO:0000256" key="1">
    <source>
        <dbReference type="ARBA" id="ARBA00006249"/>
    </source>
</evidence>
<protein>
    <recommendedName>
        <fullName evidence="10">Carboxylic ester hydrolase</fullName>
        <ecNumber evidence="10">3.1.1.-</ecNumber>
    </recommendedName>
</protein>
<keyword evidence="7" id="KW-0106">Calcium</keyword>
<evidence type="ECO:0000256" key="2">
    <source>
        <dbReference type="ARBA" id="ARBA00022487"/>
    </source>
</evidence>
<keyword evidence="3" id="KW-0624">Polysaccharide degradation</keyword>
<dbReference type="EMBL" id="JAZHXI010000012">
    <property type="protein sequence ID" value="KAL2065486.1"/>
    <property type="molecule type" value="Genomic_DNA"/>
</dbReference>
<reference evidence="11 12" key="1">
    <citation type="journal article" date="2024" name="Commun. Biol.">
        <title>Comparative genomic analysis of thermophilic fungi reveals convergent evolutionary adaptations and gene losses.</title>
        <authorList>
            <person name="Steindorff A.S."/>
            <person name="Aguilar-Pontes M.V."/>
            <person name="Robinson A.J."/>
            <person name="Andreopoulos B."/>
            <person name="LaButti K."/>
            <person name="Kuo A."/>
            <person name="Mondo S."/>
            <person name="Riley R."/>
            <person name="Otillar R."/>
            <person name="Haridas S."/>
            <person name="Lipzen A."/>
            <person name="Grimwood J."/>
            <person name="Schmutz J."/>
            <person name="Clum A."/>
            <person name="Reid I.D."/>
            <person name="Moisan M.C."/>
            <person name="Butler G."/>
            <person name="Nguyen T.T.M."/>
            <person name="Dewar K."/>
            <person name="Conant G."/>
            <person name="Drula E."/>
            <person name="Henrissat B."/>
            <person name="Hansel C."/>
            <person name="Singer S."/>
            <person name="Hutchinson M.I."/>
            <person name="de Vries R.P."/>
            <person name="Natvig D.O."/>
            <person name="Powell A.J."/>
            <person name="Tsang A."/>
            <person name="Grigoriev I.V."/>
        </authorList>
    </citation>
    <scope>NUCLEOTIDE SEQUENCE [LARGE SCALE GENOMIC DNA]</scope>
    <source>
        <strain evidence="11 12">CBS 494.80</strain>
    </source>
</reference>
<comment type="similarity">
    <text evidence="1 10">Belongs to the tannase family.</text>
</comment>
<keyword evidence="12" id="KW-1185">Reference proteome</keyword>
<dbReference type="InterPro" id="IPR011118">
    <property type="entry name" value="Tannase/feruloyl_esterase"/>
</dbReference>
<gene>
    <name evidence="11" type="ORF">VTL71DRAFT_3156</name>
</gene>
<evidence type="ECO:0000313" key="11">
    <source>
        <dbReference type="EMBL" id="KAL2065486.1"/>
    </source>
</evidence>
<evidence type="ECO:0000256" key="7">
    <source>
        <dbReference type="ARBA" id="ARBA00022837"/>
    </source>
</evidence>
<name>A0ABR4C6D9_9HELO</name>
<evidence type="ECO:0000256" key="9">
    <source>
        <dbReference type="ARBA" id="ARBA00034075"/>
    </source>
</evidence>
<dbReference type="SUPFAM" id="SSF53474">
    <property type="entry name" value="alpha/beta-Hydrolases"/>
    <property type="match status" value="2"/>
</dbReference>
<dbReference type="InterPro" id="IPR029058">
    <property type="entry name" value="AB_hydrolase_fold"/>
</dbReference>
<keyword evidence="2" id="KW-0719">Serine esterase</keyword>
<organism evidence="11 12">
    <name type="scientific">Oculimacula yallundae</name>
    <dbReference type="NCBI Taxonomy" id="86028"/>
    <lineage>
        <taxon>Eukaryota</taxon>
        <taxon>Fungi</taxon>
        <taxon>Dikarya</taxon>
        <taxon>Ascomycota</taxon>
        <taxon>Pezizomycotina</taxon>
        <taxon>Leotiomycetes</taxon>
        <taxon>Helotiales</taxon>
        <taxon>Ploettnerulaceae</taxon>
        <taxon>Oculimacula</taxon>
    </lineage>
</organism>
<keyword evidence="3" id="KW-0119">Carbohydrate metabolism</keyword>
<evidence type="ECO:0000256" key="6">
    <source>
        <dbReference type="ARBA" id="ARBA00022801"/>
    </source>
</evidence>
<proteinExistence type="inferred from homology"/>
<keyword evidence="8" id="KW-1015">Disulfide bond</keyword>
<dbReference type="Proteomes" id="UP001595075">
    <property type="component" value="Unassembled WGS sequence"/>
</dbReference>
<keyword evidence="6 10" id="KW-0378">Hydrolase</keyword>
<accession>A0ABR4C6D9</accession>
<keyword evidence="3" id="KW-0858">Xylan degradation</keyword>
<dbReference type="Pfam" id="PF07519">
    <property type="entry name" value="Tannase"/>
    <property type="match status" value="1"/>
</dbReference>
<comment type="catalytic activity">
    <reaction evidence="9">
        <text>feruloyl-polysaccharide + H2O = ferulate + polysaccharide.</text>
        <dbReference type="EC" id="3.1.1.73"/>
    </reaction>
</comment>
<sequence length="541" mass="59111">MYNLSGLTLASLFATSLALQENGILSDPAGTCKSLLTSLSLPNTTIHFAEYLPAGTNITLTQDFDLASCGYKSQVISVDTCRLAMEVKTSDRSAITLEAWLPGTGWTGRFLSTGNGGVSGCIQYPDLAYTSGLGFATVGANNGHNGTRGLAFANNTDAVHDFADRSLHTGVVLGKQISKAFYGTDHKKSYYLGCSTGGRQGFKAVQTYPEDFDGVVAGAPAINYARLTSWSAYPYTLFGKDATDPRFVTVEQWNTIVHPEVLKQCDGIDGVVDGIIEDPTLCRFRPEAMLCAPGKGNETAASASCLRTQQVESIRSLYTDWYGLDGKMIYPRMQPGSEAVASRVYYTAGEFPYSSDWFRYVVLNDSTWDPATFTIKDAKFAGDQNPFDINTWHGDISAFQKTGGKILHYHGQMDAIISSENSPVYYDMVSRTMGLNSTQLDDFYRFFRVSGMGHCRGGDGAIMIGNVDETNASLEPQNNVLMRMVDWVEKGNAPENITGVKFVDGDKTKGVELTRNHCKYPKRNTCVDPANYKKAEAWTCV</sequence>
<dbReference type="Gene3D" id="3.40.50.1820">
    <property type="entry name" value="alpha/beta hydrolase"/>
    <property type="match status" value="1"/>
</dbReference>
<evidence type="ECO:0000256" key="3">
    <source>
        <dbReference type="ARBA" id="ARBA00022651"/>
    </source>
</evidence>
<keyword evidence="5 10" id="KW-0732">Signal</keyword>
<comment type="caution">
    <text evidence="11">The sequence shown here is derived from an EMBL/GenBank/DDBJ whole genome shotgun (WGS) entry which is preliminary data.</text>
</comment>
<evidence type="ECO:0000256" key="10">
    <source>
        <dbReference type="RuleBase" id="RU361238"/>
    </source>
</evidence>
<feature type="chain" id="PRO_5044987016" description="Carboxylic ester hydrolase" evidence="10">
    <location>
        <begin position="19"/>
        <end position="541"/>
    </location>
</feature>
<evidence type="ECO:0000256" key="8">
    <source>
        <dbReference type="ARBA" id="ARBA00023157"/>
    </source>
</evidence>
<dbReference type="EC" id="3.1.1.-" evidence="10"/>
<feature type="signal peptide" evidence="10">
    <location>
        <begin position="1"/>
        <end position="18"/>
    </location>
</feature>
<keyword evidence="4" id="KW-0479">Metal-binding</keyword>
<evidence type="ECO:0000313" key="12">
    <source>
        <dbReference type="Proteomes" id="UP001595075"/>
    </source>
</evidence>
<dbReference type="PANTHER" id="PTHR33938:SF15">
    <property type="entry name" value="FERULOYL ESTERASE B-RELATED"/>
    <property type="match status" value="1"/>
</dbReference>
<evidence type="ECO:0000256" key="5">
    <source>
        <dbReference type="ARBA" id="ARBA00022729"/>
    </source>
</evidence>
<evidence type="ECO:0000256" key="4">
    <source>
        <dbReference type="ARBA" id="ARBA00022723"/>
    </source>
</evidence>